<evidence type="ECO:0000313" key="9">
    <source>
        <dbReference type="Proteomes" id="UP000480178"/>
    </source>
</evidence>
<dbReference type="PRINTS" id="PR00719">
    <property type="entry name" value="LMWPTPASE"/>
</dbReference>
<dbReference type="InterPro" id="IPR002115">
    <property type="entry name" value="Tyr_Pase_low_mol_wt_mml"/>
</dbReference>
<comment type="subcellular location">
    <subcellularLocation>
        <location evidence="1">Cytoplasm</location>
    </subcellularLocation>
</comment>
<keyword evidence="4" id="KW-0378">Hydrolase</keyword>
<dbReference type="KEGG" id="rhoz:GXP67_21895"/>
<dbReference type="RefSeq" id="WP_162445099.1">
    <property type="nucleotide sequence ID" value="NZ_CP048222.1"/>
</dbReference>
<feature type="active site" description="Proton donor" evidence="6">
    <location>
        <position position="126"/>
    </location>
</feature>
<dbReference type="GO" id="GO:0003993">
    <property type="term" value="F:acid phosphatase activity"/>
    <property type="evidence" value="ECO:0007669"/>
    <property type="project" value="InterPro"/>
</dbReference>
<evidence type="ECO:0000313" key="8">
    <source>
        <dbReference type="EMBL" id="QHT69106.1"/>
    </source>
</evidence>
<evidence type="ECO:0000256" key="1">
    <source>
        <dbReference type="ARBA" id="ARBA00004496"/>
    </source>
</evidence>
<evidence type="ECO:0000256" key="5">
    <source>
        <dbReference type="ARBA" id="ARBA00022912"/>
    </source>
</evidence>
<dbReference type="InterPro" id="IPR050438">
    <property type="entry name" value="LMW_PTPase"/>
</dbReference>
<accession>A0A6C0GM41</accession>
<evidence type="ECO:0000256" key="2">
    <source>
        <dbReference type="ARBA" id="ARBA00011063"/>
    </source>
</evidence>
<dbReference type="Proteomes" id="UP000480178">
    <property type="component" value="Chromosome"/>
</dbReference>
<dbReference type="InterPro" id="IPR023485">
    <property type="entry name" value="Ptyr_pPase"/>
</dbReference>
<evidence type="ECO:0000256" key="6">
    <source>
        <dbReference type="PIRSR" id="PIRSR617867-1"/>
    </source>
</evidence>
<dbReference type="InterPro" id="IPR036196">
    <property type="entry name" value="Ptyr_pPase_sf"/>
</dbReference>
<dbReference type="Pfam" id="PF01451">
    <property type="entry name" value="LMWPc"/>
    <property type="match status" value="1"/>
</dbReference>
<dbReference type="PANTHER" id="PTHR11717">
    <property type="entry name" value="LOW MOLECULAR WEIGHT PROTEIN TYROSINE PHOSPHATASE"/>
    <property type="match status" value="1"/>
</dbReference>
<name>A0A6C0GM41_9BACT</name>
<sequence length="164" mass="19217">MIKVLFVCLGNICRSPMAEGIFNKLISDNRLNNNVICDSAGTSNYHIGELPDARMRQTAQKNGIELTHLARQIKRQDFEEFDYIVAMDESNYLNITKHPAWNNHWKDKLLLMRSHDEVISDLNVPDPYFGELDGFEEVYQLLLKNNTRFINYLIEKHQLYNRIV</sequence>
<dbReference type="PRINTS" id="PR00720">
    <property type="entry name" value="MAMMALPTPASE"/>
</dbReference>
<organism evidence="8 9">
    <name type="scientific">Rhodocytophaga rosea</name>
    <dbReference type="NCBI Taxonomy" id="2704465"/>
    <lineage>
        <taxon>Bacteria</taxon>
        <taxon>Pseudomonadati</taxon>
        <taxon>Bacteroidota</taxon>
        <taxon>Cytophagia</taxon>
        <taxon>Cytophagales</taxon>
        <taxon>Rhodocytophagaceae</taxon>
        <taxon>Rhodocytophaga</taxon>
    </lineage>
</organism>
<dbReference type="CDD" id="cd16343">
    <property type="entry name" value="LMWPTP"/>
    <property type="match status" value="1"/>
</dbReference>
<dbReference type="PANTHER" id="PTHR11717:SF7">
    <property type="entry name" value="LOW MOLECULAR WEIGHT PHOSPHOTYROSINE PROTEIN PHOSPHATASE"/>
    <property type="match status" value="1"/>
</dbReference>
<dbReference type="GO" id="GO:0005737">
    <property type="term" value="C:cytoplasm"/>
    <property type="evidence" value="ECO:0007669"/>
    <property type="project" value="UniProtKB-SubCell"/>
</dbReference>
<dbReference type="FunFam" id="3.40.50.2300:FF:000105">
    <property type="entry name" value="Low molecular weight phosphotyrosine protein"/>
    <property type="match status" value="1"/>
</dbReference>
<dbReference type="SMART" id="SM00226">
    <property type="entry name" value="LMWPc"/>
    <property type="match status" value="1"/>
</dbReference>
<gene>
    <name evidence="8" type="ORF">GXP67_21895</name>
</gene>
<evidence type="ECO:0000259" key="7">
    <source>
        <dbReference type="SMART" id="SM00226"/>
    </source>
</evidence>
<dbReference type="SUPFAM" id="SSF52788">
    <property type="entry name" value="Phosphotyrosine protein phosphatases I"/>
    <property type="match status" value="1"/>
</dbReference>
<dbReference type="GO" id="GO:0004726">
    <property type="term" value="F:non-membrane spanning protein tyrosine phosphatase activity"/>
    <property type="evidence" value="ECO:0007669"/>
    <property type="project" value="InterPro"/>
</dbReference>
<proteinExistence type="inferred from homology"/>
<feature type="domain" description="Phosphotyrosine protein phosphatase I" evidence="7">
    <location>
        <begin position="2"/>
        <end position="156"/>
    </location>
</feature>
<reference evidence="8 9" key="1">
    <citation type="submission" date="2020-01" db="EMBL/GenBank/DDBJ databases">
        <authorList>
            <person name="Kim M.K."/>
        </authorList>
    </citation>
    <scope>NUCLEOTIDE SEQUENCE [LARGE SCALE GENOMIC DNA]</scope>
    <source>
        <strain evidence="8 9">172606-1</strain>
    </source>
</reference>
<protein>
    <submittedName>
        <fullName evidence="8">Low molecular weight phosphotyrosine protein phosphatase</fullName>
    </submittedName>
</protein>
<dbReference type="Gene3D" id="3.40.50.2300">
    <property type="match status" value="1"/>
</dbReference>
<dbReference type="InterPro" id="IPR017867">
    <property type="entry name" value="Tyr_phospatase_low_mol_wt"/>
</dbReference>
<comment type="similarity">
    <text evidence="2">Belongs to the low molecular weight phosphotyrosine protein phosphatase family.</text>
</comment>
<feature type="active site" description="Nucleophile" evidence="6">
    <location>
        <position position="8"/>
    </location>
</feature>
<keyword evidence="9" id="KW-1185">Reference proteome</keyword>
<dbReference type="EMBL" id="CP048222">
    <property type="protein sequence ID" value="QHT69106.1"/>
    <property type="molecule type" value="Genomic_DNA"/>
</dbReference>
<evidence type="ECO:0000256" key="4">
    <source>
        <dbReference type="ARBA" id="ARBA00022801"/>
    </source>
</evidence>
<keyword evidence="3" id="KW-0963">Cytoplasm</keyword>
<dbReference type="AlphaFoldDB" id="A0A6C0GM41"/>
<keyword evidence="5" id="KW-0904">Protein phosphatase</keyword>
<evidence type="ECO:0000256" key="3">
    <source>
        <dbReference type="ARBA" id="ARBA00022490"/>
    </source>
</evidence>
<feature type="active site" evidence="6">
    <location>
        <position position="14"/>
    </location>
</feature>